<organism evidence="1 2">
    <name type="scientific">Dentiscutata heterogama</name>
    <dbReference type="NCBI Taxonomy" id="1316150"/>
    <lineage>
        <taxon>Eukaryota</taxon>
        <taxon>Fungi</taxon>
        <taxon>Fungi incertae sedis</taxon>
        <taxon>Mucoromycota</taxon>
        <taxon>Glomeromycotina</taxon>
        <taxon>Glomeromycetes</taxon>
        <taxon>Diversisporales</taxon>
        <taxon>Gigasporaceae</taxon>
        <taxon>Dentiscutata</taxon>
    </lineage>
</organism>
<accession>A0ACA9N1R2</accession>
<dbReference type="Proteomes" id="UP000789702">
    <property type="component" value="Unassembled WGS sequence"/>
</dbReference>
<gene>
    <name evidence="1" type="ORF">DHETER_LOCUS8126</name>
</gene>
<feature type="non-terminal residue" evidence="1">
    <location>
        <position position="156"/>
    </location>
</feature>
<protein>
    <submittedName>
        <fullName evidence="1">10421_t:CDS:1</fullName>
    </submittedName>
</protein>
<dbReference type="EMBL" id="CAJVPU010012481">
    <property type="protein sequence ID" value="CAG8623887.1"/>
    <property type="molecule type" value="Genomic_DNA"/>
</dbReference>
<reference evidence="1" key="1">
    <citation type="submission" date="2021-06" db="EMBL/GenBank/DDBJ databases">
        <authorList>
            <person name="Kallberg Y."/>
            <person name="Tangrot J."/>
            <person name="Rosling A."/>
        </authorList>
    </citation>
    <scope>NUCLEOTIDE SEQUENCE</scope>
    <source>
        <strain evidence="1">IL203A</strain>
    </source>
</reference>
<keyword evidence="2" id="KW-1185">Reference proteome</keyword>
<name>A0ACA9N1R2_9GLOM</name>
<evidence type="ECO:0000313" key="2">
    <source>
        <dbReference type="Proteomes" id="UP000789702"/>
    </source>
</evidence>
<proteinExistence type="predicted"/>
<comment type="caution">
    <text evidence="1">The sequence shown here is derived from an EMBL/GenBank/DDBJ whole genome shotgun (WGS) entry which is preliminary data.</text>
</comment>
<sequence>MILRATIIGHGPFSHILDDEVVPRLGLDKKWKHEDGSINMLGDLIEELRNSESITPNIFVFVVDRIVTSLNVDRAINYMIADAFVKANPCLKIKEAIDKPKEYIKLNNSILSFIEHSEGDDLKESRKIIKRIRRRDLYKFIAECLISKVRKKFVTK</sequence>
<evidence type="ECO:0000313" key="1">
    <source>
        <dbReference type="EMBL" id="CAG8623887.1"/>
    </source>
</evidence>